<evidence type="ECO:0000256" key="1">
    <source>
        <dbReference type="SAM" id="SignalP"/>
    </source>
</evidence>
<comment type="caution">
    <text evidence="3">The sequence shown here is derived from an EMBL/GenBank/DDBJ whole genome shotgun (WGS) entry which is preliminary data.</text>
</comment>
<dbReference type="Gene3D" id="3.20.20.150">
    <property type="entry name" value="Divalent-metal-dependent TIM barrel enzymes"/>
    <property type="match status" value="1"/>
</dbReference>
<dbReference type="Pfam" id="PF01261">
    <property type="entry name" value="AP_endonuc_2"/>
    <property type="match status" value="1"/>
</dbReference>
<dbReference type="InterPro" id="IPR050312">
    <property type="entry name" value="IolE/XylAMocC-like"/>
</dbReference>
<evidence type="ECO:0000313" key="4">
    <source>
        <dbReference type="Proteomes" id="UP001153642"/>
    </source>
</evidence>
<sequence>MNRRHFMGAMGALGASSLFPYPAFATNLAPNYKLGLQLYTINNEMIKDPVNSLKAVKEMGYEDFEIFGFDAEKNTFYGINADEFNAILNDLDLTVSSGHFGFSTYLNASEDVLMRFVDQCIVGAQKLNMKYITWPWIAPEQRTIDNFKLMSKRLNVIGERINKSGLGFAYHNHGFEFEDHNGENGFDLILKETDPDLVKLEMDMYWVMRSSNYTPKELVELQPKRFVLWHIKDMDKITKDYTELGNGSIDYTKILPDPTEAGLEYYYLEQGGNFAHSPMQSVKDSIIYFKKHVQQYVYG</sequence>
<evidence type="ECO:0000259" key="2">
    <source>
        <dbReference type="Pfam" id="PF01261"/>
    </source>
</evidence>
<reference evidence="3" key="1">
    <citation type="submission" date="2022-11" db="EMBL/GenBank/DDBJ databases">
        <title>High-quality draft genome sequence of Galbibacter sp. strain CMA-7.</title>
        <authorList>
            <person name="Wei L."/>
            <person name="Dong C."/>
            <person name="Shao Z."/>
        </authorList>
    </citation>
    <scope>NUCLEOTIDE SEQUENCE</scope>
    <source>
        <strain evidence="3">CMA-7</strain>
    </source>
</reference>
<feature type="signal peptide" evidence="1">
    <location>
        <begin position="1"/>
        <end position="25"/>
    </location>
</feature>
<dbReference type="SUPFAM" id="SSF51658">
    <property type="entry name" value="Xylose isomerase-like"/>
    <property type="match status" value="1"/>
</dbReference>
<evidence type="ECO:0000313" key="3">
    <source>
        <dbReference type="EMBL" id="MDG3585883.1"/>
    </source>
</evidence>
<feature type="domain" description="Xylose isomerase-like TIM barrel" evidence="2">
    <location>
        <begin position="53"/>
        <end position="255"/>
    </location>
</feature>
<keyword evidence="3" id="KW-0413">Isomerase</keyword>
<proteinExistence type="predicted"/>
<dbReference type="Proteomes" id="UP001153642">
    <property type="component" value="Unassembled WGS sequence"/>
</dbReference>
<accession>A0ABT6FRI7</accession>
<dbReference type="GO" id="GO:0016853">
    <property type="term" value="F:isomerase activity"/>
    <property type="evidence" value="ECO:0007669"/>
    <property type="project" value="UniProtKB-KW"/>
</dbReference>
<dbReference type="EMBL" id="JAPMUA010000003">
    <property type="protein sequence ID" value="MDG3585883.1"/>
    <property type="molecule type" value="Genomic_DNA"/>
</dbReference>
<protein>
    <submittedName>
        <fullName evidence="3">Sugar phosphate isomerase/epimerase</fullName>
    </submittedName>
</protein>
<dbReference type="RefSeq" id="WP_277900201.1">
    <property type="nucleotide sequence ID" value="NZ_JAPMUA010000003.1"/>
</dbReference>
<dbReference type="PANTHER" id="PTHR12110:SF41">
    <property type="entry name" value="INOSOSE DEHYDRATASE"/>
    <property type="match status" value="1"/>
</dbReference>
<keyword evidence="4" id="KW-1185">Reference proteome</keyword>
<dbReference type="InterPro" id="IPR036237">
    <property type="entry name" value="Xyl_isomerase-like_sf"/>
</dbReference>
<feature type="chain" id="PRO_5045172053" evidence="1">
    <location>
        <begin position="26"/>
        <end position="299"/>
    </location>
</feature>
<keyword evidence="1" id="KW-0732">Signal</keyword>
<gene>
    <name evidence="3" type="ORF">OSR52_08365</name>
</gene>
<dbReference type="InterPro" id="IPR013022">
    <property type="entry name" value="Xyl_isomerase-like_TIM-brl"/>
</dbReference>
<name>A0ABT6FRI7_9FLAO</name>
<organism evidence="3 4">
    <name type="scientific">Galbibacter pacificus</name>
    <dbReference type="NCBI Taxonomy" id="2996052"/>
    <lineage>
        <taxon>Bacteria</taxon>
        <taxon>Pseudomonadati</taxon>
        <taxon>Bacteroidota</taxon>
        <taxon>Flavobacteriia</taxon>
        <taxon>Flavobacteriales</taxon>
        <taxon>Flavobacteriaceae</taxon>
        <taxon>Galbibacter</taxon>
    </lineage>
</organism>
<dbReference type="PANTHER" id="PTHR12110">
    <property type="entry name" value="HYDROXYPYRUVATE ISOMERASE"/>
    <property type="match status" value="1"/>
</dbReference>